<feature type="domain" description="SpoVT-AbrB" evidence="8">
    <location>
        <begin position="5"/>
        <end position="47"/>
    </location>
</feature>
<dbReference type="Proteomes" id="UP000178170">
    <property type="component" value="Unassembled WGS sequence"/>
</dbReference>
<feature type="domain" description="SpoVT-AbrB" evidence="8">
    <location>
        <begin position="76"/>
        <end position="119"/>
    </location>
</feature>
<dbReference type="InterPro" id="IPR003444">
    <property type="entry name" value="MraZ"/>
</dbReference>
<evidence type="ECO:0000256" key="5">
    <source>
        <dbReference type="ARBA" id="ARBA00023125"/>
    </source>
</evidence>
<comment type="subcellular location">
    <subcellularLocation>
        <location evidence="7">Cytoplasm</location>
        <location evidence="7">Nucleoid</location>
    </subcellularLocation>
</comment>
<evidence type="ECO:0000256" key="6">
    <source>
        <dbReference type="ARBA" id="ARBA00023163"/>
    </source>
</evidence>
<keyword evidence="6 7" id="KW-0804">Transcription</keyword>
<dbReference type="PANTHER" id="PTHR34701:SF1">
    <property type="entry name" value="TRANSCRIPTIONAL REGULATOR MRAZ"/>
    <property type="match status" value="1"/>
</dbReference>
<dbReference type="InterPro" id="IPR035642">
    <property type="entry name" value="MraZ_N"/>
</dbReference>
<evidence type="ECO:0000259" key="8">
    <source>
        <dbReference type="PROSITE" id="PS51740"/>
    </source>
</evidence>
<dbReference type="InterPro" id="IPR037914">
    <property type="entry name" value="SpoVT-AbrB_sf"/>
</dbReference>
<dbReference type="CDD" id="cd16320">
    <property type="entry name" value="MraZ_N"/>
    <property type="match status" value="1"/>
</dbReference>
<dbReference type="GO" id="GO:0051301">
    <property type="term" value="P:cell division"/>
    <property type="evidence" value="ECO:0007669"/>
    <property type="project" value="UniProtKB-KW"/>
</dbReference>
<keyword evidence="3" id="KW-0677">Repeat</keyword>
<dbReference type="PANTHER" id="PTHR34701">
    <property type="entry name" value="TRANSCRIPTIONAL REGULATOR MRAZ"/>
    <property type="match status" value="1"/>
</dbReference>
<dbReference type="HAMAP" id="MF_01008">
    <property type="entry name" value="MraZ"/>
    <property type="match status" value="1"/>
</dbReference>
<evidence type="ECO:0000256" key="3">
    <source>
        <dbReference type="ARBA" id="ARBA00022737"/>
    </source>
</evidence>
<reference evidence="9 10" key="1">
    <citation type="journal article" date="2016" name="Nat. Commun.">
        <title>Thousands of microbial genomes shed light on interconnected biogeochemical processes in an aquifer system.</title>
        <authorList>
            <person name="Anantharaman K."/>
            <person name="Brown C.T."/>
            <person name="Hug L.A."/>
            <person name="Sharon I."/>
            <person name="Castelle C.J."/>
            <person name="Probst A.J."/>
            <person name="Thomas B.C."/>
            <person name="Singh A."/>
            <person name="Wilkins M.J."/>
            <person name="Karaoz U."/>
            <person name="Brodie E.L."/>
            <person name="Williams K.H."/>
            <person name="Hubbard S.S."/>
            <person name="Banfield J.F."/>
        </authorList>
    </citation>
    <scope>NUCLEOTIDE SEQUENCE [LARGE SCALE GENOMIC DNA]</scope>
</reference>
<dbReference type="AlphaFoldDB" id="A0A1G2QUF4"/>
<dbReference type="GO" id="GO:0000976">
    <property type="term" value="F:transcription cis-regulatory region binding"/>
    <property type="evidence" value="ECO:0007669"/>
    <property type="project" value="TreeGrafter"/>
</dbReference>
<dbReference type="GO" id="GO:0009295">
    <property type="term" value="C:nucleoid"/>
    <property type="evidence" value="ECO:0007669"/>
    <property type="project" value="UniProtKB-SubCell"/>
</dbReference>
<keyword evidence="9" id="KW-0131">Cell cycle</keyword>
<protein>
    <recommendedName>
        <fullName evidence="1 7">Transcriptional regulator MraZ</fullName>
    </recommendedName>
</protein>
<keyword evidence="9" id="KW-0132">Cell division</keyword>
<dbReference type="NCBIfam" id="TIGR00242">
    <property type="entry name" value="division/cell wall cluster transcriptional repressor MraZ"/>
    <property type="match status" value="1"/>
</dbReference>
<proteinExistence type="inferred from homology"/>
<dbReference type="GO" id="GO:0005737">
    <property type="term" value="C:cytoplasm"/>
    <property type="evidence" value="ECO:0007669"/>
    <property type="project" value="UniProtKB-UniRule"/>
</dbReference>
<organism evidence="9 10">
    <name type="scientific">Candidatus Wildermuthbacteria bacterium RIFCSPHIGHO2_01_FULL_48_27b</name>
    <dbReference type="NCBI Taxonomy" id="1802447"/>
    <lineage>
        <taxon>Bacteria</taxon>
        <taxon>Candidatus Wildermuthiibacteriota</taxon>
    </lineage>
</organism>
<comment type="subunit">
    <text evidence="7">Forms oligomers.</text>
</comment>
<keyword evidence="4 7" id="KW-0805">Transcription regulation</keyword>
<dbReference type="InterPro" id="IPR038619">
    <property type="entry name" value="MraZ_sf"/>
</dbReference>
<evidence type="ECO:0000256" key="4">
    <source>
        <dbReference type="ARBA" id="ARBA00023015"/>
    </source>
</evidence>
<sequence>MFLGEFSYSIDEKKRLAIPAKFRQALGKKAVVTRGLDQCLFLYSFKEWEVLAEKLSKLPLAQADARGFARLMLAGAMEADLDKLGRILVPDYLKEYASLGKKTVIAGVYNRIEIWDEQKWEAYKTNIEKGMGDMAERLKELGI</sequence>
<dbReference type="EMBL" id="MHTS01000022">
    <property type="protein sequence ID" value="OHA64047.1"/>
    <property type="molecule type" value="Genomic_DNA"/>
</dbReference>
<gene>
    <name evidence="7" type="primary">mraZ</name>
    <name evidence="9" type="ORF">A2843_01885</name>
</gene>
<dbReference type="InterPro" id="IPR007159">
    <property type="entry name" value="SpoVT-AbrB_dom"/>
</dbReference>
<keyword evidence="5 7" id="KW-0238">DNA-binding</keyword>
<dbReference type="SUPFAM" id="SSF89447">
    <property type="entry name" value="AbrB/MazE/MraZ-like"/>
    <property type="match status" value="1"/>
</dbReference>
<evidence type="ECO:0000256" key="7">
    <source>
        <dbReference type="HAMAP-Rule" id="MF_01008"/>
    </source>
</evidence>
<evidence type="ECO:0000313" key="9">
    <source>
        <dbReference type="EMBL" id="OHA64047.1"/>
    </source>
</evidence>
<comment type="caution">
    <text evidence="9">The sequence shown here is derived from an EMBL/GenBank/DDBJ whole genome shotgun (WGS) entry which is preliminary data.</text>
</comment>
<keyword evidence="2 7" id="KW-0963">Cytoplasm</keyword>
<evidence type="ECO:0000313" key="10">
    <source>
        <dbReference type="Proteomes" id="UP000178170"/>
    </source>
</evidence>
<evidence type="ECO:0000256" key="1">
    <source>
        <dbReference type="ARBA" id="ARBA00013860"/>
    </source>
</evidence>
<dbReference type="Gene3D" id="3.40.1550.20">
    <property type="entry name" value="Transcriptional regulator MraZ domain"/>
    <property type="match status" value="1"/>
</dbReference>
<dbReference type="InterPro" id="IPR035644">
    <property type="entry name" value="MraZ_C"/>
</dbReference>
<comment type="similarity">
    <text evidence="7">Belongs to the MraZ family.</text>
</comment>
<dbReference type="GO" id="GO:2000143">
    <property type="term" value="P:negative regulation of DNA-templated transcription initiation"/>
    <property type="evidence" value="ECO:0007669"/>
    <property type="project" value="TreeGrafter"/>
</dbReference>
<evidence type="ECO:0000256" key="2">
    <source>
        <dbReference type="ARBA" id="ARBA00022490"/>
    </source>
</evidence>
<dbReference type="PROSITE" id="PS51740">
    <property type="entry name" value="SPOVT_ABRB"/>
    <property type="match status" value="2"/>
</dbReference>
<dbReference type="Pfam" id="PF02381">
    <property type="entry name" value="MraZ"/>
    <property type="match status" value="2"/>
</dbReference>
<name>A0A1G2QUF4_9BACT</name>
<dbReference type="GO" id="GO:0003700">
    <property type="term" value="F:DNA-binding transcription factor activity"/>
    <property type="evidence" value="ECO:0007669"/>
    <property type="project" value="UniProtKB-UniRule"/>
</dbReference>
<accession>A0A1G2QUF4</accession>
<dbReference type="CDD" id="cd16321">
    <property type="entry name" value="MraZ_C"/>
    <property type="match status" value="1"/>
</dbReference>
<dbReference type="InterPro" id="IPR020603">
    <property type="entry name" value="MraZ_dom"/>
</dbReference>